<proteinExistence type="predicted"/>
<protein>
    <submittedName>
        <fullName evidence="1">Uncharacterized protein</fullName>
    </submittedName>
</protein>
<reference evidence="1 2" key="1">
    <citation type="submission" date="2022-06" db="EMBL/GenBank/DDBJ databases">
        <title>Thiomicrohabdus sp. nov, an obligately chemolithoautotrophic, sulfur-oxidizing bacterium isolated from beach of Guanyin Mountain. Amoy.</title>
        <authorList>
            <person name="Zhu H."/>
        </authorList>
    </citation>
    <scope>NUCLEOTIDE SEQUENCE [LARGE SCALE GENOMIC DNA]</scope>
    <source>
        <strain evidence="1 2">XGS-01</strain>
    </source>
</reference>
<keyword evidence="2" id="KW-1185">Reference proteome</keyword>
<dbReference type="Proteomes" id="UP001222275">
    <property type="component" value="Chromosome"/>
</dbReference>
<organism evidence="1 2">
    <name type="scientific">Thiomicrorhabdus lithotrophica</name>
    <dbReference type="NCBI Taxonomy" id="2949997"/>
    <lineage>
        <taxon>Bacteria</taxon>
        <taxon>Pseudomonadati</taxon>
        <taxon>Pseudomonadota</taxon>
        <taxon>Gammaproteobacteria</taxon>
        <taxon>Thiotrichales</taxon>
        <taxon>Piscirickettsiaceae</taxon>
        <taxon>Thiomicrorhabdus</taxon>
    </lineage>
</organism>
<dbReference type="RefSeq" id="WP_275594433.1">
    <property type="nucleotide sequence ID" value="NZ_CP102381.1"/>
</dbReference>
<gene>
    <name evidence="1" type="ORF">NR989_09160</name>
</gene>
<accession>A0ABY8CCA0</accession>
<evidence type="ECO:0000313" key="1">
    <source>
        <dbReference type="EMBL" id="WEJ62176.1"/>
    </source>
</evidence>
<dbReference type="EMBL" id="CP102381">
    <property type="protein sequence ID" value="WEJ62176.1"/>
    <property type="molecule type" value="Genomic_DNA"/>
</dbReference>
<sequence>MKRLHDLIQDEATTYKGTWMPVRYEPIAGSGESYTVAIAAYSDTDTDHRVIKTISDKMLKCLFNNIHATEMHDQINWVLETLETASEEHNLQEWQSPLANFTHGNIQTTFDEDMLGIINQAIRQSTALSPLLDTLKQPEHQSKHRWGVKVRQSLLQANPDLRPYIARKVPYKNGNSTMLIDFFDDYYCANLANIGSTLSTDSALAKVLKLDTLVNQAEKPIEAEIILHTFAQPNDLDLSVKKAQKLQDAKQMIIDQVQARPHLKIIEIQSDQKTTQHILQKAKTA</sequence>
<name>A0ABY8CCA0_9GAMM</name>
<evidence type="ECO:0000313" key="2">
    <source>
        <dbReference type="Proteomes" id="UP001222275"/>
    </source>
</evidence>